<dbReference type="Proteomes" id="UP000590740">
    <property type="component" value="Unassembled WGS sequence"/>
</dbReference>
<comment type="similarity">
    <text evidence="2">Belongs to the neutral ceramidase family.</text>
</comment>
<name>A0A7W8DMD4_9BACT</name>
<feature type="binding site" evidence="1">
    <location>
        <position position="225"/>
    </location>
    <ligand>
        <name>Zn(2+)</name>
        <dbReference type="ChEBI" id="CHEBI:29105"/>
    </ligand>
</feature>
<dbReference type="EC" id="3.5.1.23" evidence="2"/>
<dbReference type="EMBL" id="JACHIG010000011">
    <property type="protein sequence ID" value="MBB5034806.1"/>
    <property type="molecule type" value="Genomic_DNA"/>
</dbReference>
<evidence type="ECO:0000256" key="2">
    <source>
        <dbReference type="RuleBase" id="RU366019"/>
    </source>
</evidence>
<accession>A0A7W8DMD4</accession>
<organism evidence="5 6">
    <name type="scientific">Prosthecobacter vanneervenii</name>
    <dbReference type="NCBI Taxonomy" id="48466"/>
    <lineage>
        <taxon>Bacteria</taxon>
        <taxon>Pseudomonadati</taxon>
        <taxon>Verrucomicrobiota</taxon>
        <taxon>Verrucomicrobiia</taxon>
        <taxon>Verrucomicrobiales</taxon>
        <taxon>Verrucomicrobiaceae</taxon>
        <taxon>Prosthecobacter</taxon>
    </lineage>
</organism>
<evidence type="ECO:0000256" key="1">
    <source>
        <dbReference type="PIRSR" id="PIRSR606823-2"/>
    </source>
</evidence>
<reference evidence="5 6" key="1">
    <citation type="submission" date="2020-08" db="EMBL/GenBank/DDBJ databases">
        <title>Genomic Encyclopedia of Type Strains, Phase IV (KMG-IV): sequencing the most valuable type-strain genomes for metagenomic binning, comparative biology and taxonomic classification.</title>
        <authorList>
            <person name="Goeker M."/>
        </authorList>
    </citation>
    <scope>NUCLEOTIDE SEQUENCE [LARGE SCALE GENOMIC DNA]</scope>
    <source>
        <strain evidence="5 6">DSM 12252</strain>
    </source>
</reference>
<dbReference type="InterPro" id="IPR031329">
    <property type="entry name" value="NEUT/ALK_ceramidase_N"/>
</dbReference>
<dbReference type="GO" id="GO:0005576">
    <property type="term" value="C:extracellular region"/>
    <property type="evidence" value="ECO:0007669"/>
    <property type="project" value="TreeGrafter"/>
</dbReference>
<dbReference type="GO" id="GO:0017040">
    <property type="term" value="F:N-acylsphingosine amidohydrolase activity"/>
    <property type="evidence" value="ECO:0007669"/>
    <property type="project" value="UniProtKB-UniRule"/>
</dbReference>
<evidence type="ECO:0000259" key="4">
    <source>
        <dbReference type="Pfam" id="PF04734"/>
    </source>
</evidence>
<keyword evidence="1" id="KW-0862">Zinc</keyword>
<feature type="chain" id="PRO_5031027122" description="Neutral ceramidase" evidence="3">
    <location>
        <begin position="21"/>
        <end position="459"/>
    </location>
</feature>
<dbReference type="InterPro" id="IPR006823">
    <property type="entry name" value="Ceramidase_alk"/>
</dbReference>
<protein>
    <recommendedName>
        <fullName evidence="2">Neutral ceramidase</fullName>
        <ecNumber evidence="2">3.5.1.23</ecNumber>
    </recommendedName>
</protein>
<evidence type="ECO:0000313" key="6">
    <source>
        <dbReference type="Proteomes" id="UP000590740"/>
    </source>
</evidence>
<keyword evidence="2" id="KW-0443">Lipid metabolism</keyword>
<keyword evidence="2" id="KW-0378">Hydrolase</keyword>
<dbReference type="PANTHER" id="PTHR12670:SF1">
    <property type="entry name" value="NEUTRAL CERAMIDASE"/>
    <property type="match status" value="1"/>
</dbReference>
<keyword evidence="2" id="KW-0746">Sphingolipid metabolism</keyword>
<comment type="caution">
    <text evidence="5">The sequence shown here is derived from an EMBL/GenBank/DDBJ whole genome shotgun (WGS) entry which is preliminary data.</text>
</comment>
<dbReference type="GO" id="GO:0046872">
    <property type="term" value="F:metal ion binding"/>
    <property type="evidence" value="ECO:0007669"/>
    <property type="project" value="UniProtKB-KW"/>
</dbReference>
<keyword evidence="3" id="KW-0732">Signal</keyword>
<comment type="cofactor">
    <cofactor evidence="1">
        <name>Zn(2+)</name>
        <dbReference type="ChEBI" id="CHEBI:29105"/>
    </cofactor>
    <text evidence="1">Binds 1 zinc ion per subunit.</text>
</comment>
<dbReference type="RefSeq" id="WP_184342955.1">
    <property type="nucleotide sequence ID" value="NZ_JACHIG010000011.1"/>
</dbReference>
<evidence type="ECO:0000256" key="3">
    <source>
        <dbReference type="SAM" id="SignalP"/>
    </source>
</evidence>
<gene>
    <name evidence="5" type="ORF">HNQ65_004414</name>
</gene>
<dbReference type="AlphaFoldDB" id="A0A7W8DMD4"/>
<evidence type="ECO:0000313" key="5">
    <source>
        <dbReference type="EMBL" id="MBB5034806.1"/>
    </source>
</evidence>
<feature type="domain" description="Neutral/alkaline non-lysosomal ceramidase N-terminal" evidence="4">
    <location>
        <begin position="25"/>
        <end position="247"/>
    </location>
</feature>
<dbReference type="Pfam" id="PF04734">
    <property type="entry name" value="Ceramidase_alk"/>
    <property type="match status" value="1"/>
</dbReference>
<comment type="catalytic activity">
    <reaction evidence="2">
        <text>an N-acylsphing-4-enine + H2O = sphing-4-enine + a fatty acid</text>
        <dbReference type="Rhea" id="RHEA:20856"/>
        <dbReference type="ChEBI" id="CHEBI:15377"/>
        <dbReference type="ChEBI" id="CHEBI:28868"/>
        <dbReference type="ChEBI" id="CHEBI:52639"/>
        <dbReference type="ChEBI" id="CHEBI:57756"/>
        <dbReference type="EC" id="3.5.1.23"/>
    </reaction>
</comment>
<keyword evidence="1" id="KW-0479">Metal-binding</keyword>
<keyword evidence="6" id="KW-1185">Reference proteome</keyword>
<feature type="signal peptide" evidence="3">
    <location>
        <begin position="1"/>
        <end position="20"/>
    </location>
</feature>
<sequence length="459" mass="51017">MRRIIFAVLLLSLTALQVHAQSSWKAGAADADITPNYPVRLSGYGSRTTEYEKVAQRLHANALVVQWQDDKPAVIVSVDNCGVPAAVRTEVLKRLAAAGRVVADERLALHSTHTHCAPMLTGVLPFLFGADLPADQVQRIARYTEDLTSHIVSIILKAWDKMEPARLEWSVGKVYFAFNRRLKTDKGFQNMQNFSGPTDRALPVLCVRSADGKKLIATHASYACHCTTLGMNEIHGDWAGLAHEELELRFPESVCLIAIGCGADQNPYPRKESRFAMDHGVTIAKEIVRLINNPMQPLNGPLSCAHQEVMLPFDKPLTLEEWKAKAADSNKWTAYHAKKHLEMLERGEKIPPALPYDIQVWNYGNSLLTINLPGEVVVDYSLRFKREYDPARTWVNGYTNDVPCYIPSQRVWEEGGYEAGGAMIYYGRPNRFAPGIENIIAATVKQLVPKGFTAPAAAN</sequence>
<dbReference type="GO" id="GO:0042759">
    <property type="term" value="P:long-chain fatty acid biosynthetic process"/>
    <property type="evidence" value="ECO:0007669"/>
    <property type="project" value="TreeGrafter"/>
</dbReference>
<dbReference type="GO" id="GO:0016020">
    <property type="term" value="C:membrane"/>
    <property type="evidence" value="ECO:0007669"/>
    <property type="project" value="GOC"/>
</dbReference>
<dbReference type="PANTHER" id="PTHR12670">
    <property type="entry name" value="CERAMIDASE"/>
    <property type="match status" value="1"/>
</dbReference>
<feature type="binding site" evidence="1">
    <location>
        <position position="113"/>
    </location>
    <ligand>
        <name>Zn(2+)</name>
        <dbReference type="ChEBI" id="CHEBI:29105"/>
    </ligand>
</feature>
<proteinExistence type="inferred from homology"/>
<dbReference type="GO" id="GO:0046512">
    <property type="term" value="P:sphingosine biosynthetic process"/>
    <property type="evidence" value="ECO:0007669"/>
    <property type="project" value="TreeGrafter"/>
</dbReference>
<dbReference type="GO" id="GO:0046514">
    <property type="term" value="P:ceramide catabolic process"/>
    <property type="evidence" value="ECO:0007669"/>
    <property type="project" value="InterPro"/>
</dbReference>